<organism evidence="2">
    <name type="scientific">Heliothis virescens</name>
    <name type="common">Tobacco budworm moth</name>
    <dbReference type="NCBI Taxonomy" id="7102"/>
    <lineage>
        <taxon>Eukaryota</taxon>
        <taxon>Metazoa</taxon>
        <taxon>Ecdysozoa</taxon>
        <taxon>Arthropoda</taxon>
        <taxon>Hexapoda</taxon>
        <taxon>Insecta</taxon>
        <taxon>Pterygota</taxon>
        <taxon>Neoptera</taxon>
        <taxon>Endopterygota</taxon>
        <taxon>Lepidoptera</taxon>
        <taxon>Glossata</taxon>
        <taxon>Ditrysia</taxon>
        <taxon>Noctuoidea</taxon>
        <taxon>Noctuidae</taxon>
        <taxon>Heliothinae</taxon>
        <taxon>Heliothis</taxon>
    </lineage>
</organism>
<dbReference type="PANTHER" id="PTHR33480:SF1">
    <property type="entry name" value="TYR RECOMBINASE DOMAIN-CONTAINING PROTEIN"/>
    <property type="match status" value="1"/>
</dbReference>
<proteinExistence type="predicted"/>
<reference evidence="2" key="1">
    <citation type="submission" date="2017-09" db="EMBL/GenBank/DDBJ databases">
        <title>Contemporary evolution of a Lepidopteran species, Heliothis virescens, in response to modern agricultural practices.</title>
        <authorList>
            <person name="Fritz M.L."/>
            <person name="Deyonke A.M."/>
            <person name="Papanicolaou A."/>
            <person name="Micinski S."/>
            <person name="Westbrook J."/>
            <person name="Gould F."/>
        </authorList>
    </citation>
    <scope>NUCLEOTIDE SEQUENCE [LARGE SCALE GENOMIC DNA]</scope>
    <source>
        <strain evidence="2">HvINT-</strain>
        <tissue evidence="2">Whole body</tissue>
    </source>
</reference>
<evidence type="ECO:0000313" key="2">
    <source>
        <dbReference type="EMBL" id="PCG74106.1"/>
    </source>
</evidence>
<keyword evidence="1" id="KW-0233">DNA recombination</keyword>
<evidence type="ECO:0000256" key="1">
    <source>
        <dbReference type="ARBA" id="ARBA00023172"/>
    </source>
</evidence>
<comment type="caution">
    <text evidence="2">The sequence shown here is derived from an EMBL/GenBank/DDBJ whole genome shotgun (WGS) entry which is preliminary data.</text>
</comment>
<gene>
    <name evidence="2" type="ORF">B5V51_13835</name>
</gene>
<sequence length="402" mass="46881">MLYAVKKKDEYFSVKSAEAEADLKTLIQLLTDNWRYDISSQAADDLNMKKWNKVTLVPLATDLKLLKGHLLKKVQTCREAIKAKVATKTHYCDMVESIYCRVLLLNRRRPGELQRVLLSTYEESTNPQSHYEEFDKTLSKSEQILLRKFKRIVIRGKRNRGVPVLLSTDVQEDIDLLLTIRERFIPRDNLYLFARPGYSTTMCGYKVLNKMAKECGAKNPDAISASKLRKHLATLTQVLSMTENDLEQLSTFMGHTSGIHKKSYRLPDDVYQTAKMSKLLLLMEDEVNEEEEEEDSPVEMIDDKLRNKQIDTPANDVSMKEIEKENTPPKLNTQKKKRELIPWTTEQKLKTKEYFNRHIKKKIPPKRDECESLIAQYPHIFGNKNWLKIKVYVQNVYTNKCK</sequence>
<dbReference type="InterPro" id="IPR011010">
    <property type="entry name" value="DNA_brk_join_enz"/>
</dbReference>
<protein>
    <submittedName>
        <fullName evidence="2">Uncharacterized protein</fullName>
    </submittedName>
</protein>
<dbReference type="GO" id="GO:0006310">
    <property type="term" value="P:DNA recombination"/>
    <property type="evidence" value="ECO:0007669"/>
    <property type="project" value="UniProtKB-KW"/>
</dbReference>
<dbReference type="Gene3D" id="1.10.443.10">
    <property type="entry name" value="Intergrase catalytic core"/>
    <property type="match status" value="1"/>
</dbReference>
<accession>A0A2A4JQQ9</accession>
<dbReference type="AlphaFoldDB" id="A0A2A4JQQ9"/>
<dbReference type="InterPro" id="IPR013762">
    <property type="entry name" value="Integrase-like_cat_sf"/>
</dbReference>
<dbReference type="GO" id="GO:0015074">
    <property type="term" value="P:DNA integration"/>
    <property type="evidence" value="ECO:0007669"/>
    <property type="project" value="InterPro"/>
</dbReference>
<dbReference type="STRING" id="7102.A0A2A4JQQ9"/>
<dbReference type="PANTHER" id="PTHR33480">
    <property type="entry name" value="SET DOMAIN-CONTAINING PROTEIN-RELATED"/>
    <property type="match status" value="1"/>
</dbReference>
<name>A0A2A4JQQ9_HELVI</name>
<dbReference type="EMBL" id="NWSH01000803">
    <property type="protein sequence ID" value="PCG74106.1"/>
    <property type="molecule type" value="Genomic_DNA"/>
</dbReference>
<dbReference type="SUPFAM" id="SSF56349">
    <property type="entry name" value="DNA breaking-rejoining enzymes"/>
    <property type="match status" value="1"/>
</dbReference>
<dbReference type="GO" id="GO:0003677">
    <property type="term" value="F:DNA binding"/>
    <property type="evidence" value="ECO:0007669"/>
    <property type="project" value="InterPro"/>
</dbReference>